<dbReference type="RefSeq" id="WP_152193410.1">
    <property type="nucleotide sequence ID" value="NZ_VUKD01000001.1"/>
</dbReference>
<dbReference type="InterPro" id="IPR021269">
    <property type="entry name" value="DUF2848"/>
</dbReference>
<protein>
    <submittedName>
        <fullName evidence="1">DUF2848 domain-containing protein</fullName>
    </submittedName>
</protein>
<evidence type="ECO:0000313" key="1">
    <source>
        <dbReference type="EMBL" id="MPV35504.1"/>
    </source>
</evidence>
<dbReference type="OrthoDB" id="9792678at2"/>
<dbReference type="Proteomes" id="UP000437709">
    <property type="component" value="Unassembled WGS sequence"/>
</dbReference>
<reference evidence="1 2" key="1">
    <citation type="submission" date="2019-10" db="EMBL/GenBank/DDBJ databases">
        <title>Georgenia wutianyii sp. nov. and Georgenia yuyongxinii sp. nov. isolated from plateau pika (Ochotona curzoniae) in the Qinghai-Tibet plateau of China.</title>
        <authorList>
            <person name="Tian Z."/>
        </authorList>
    </citation>
    <scope>NUCLEOTIDE SEQUENCE [LARGE SCALE GENOMIC DNA]</scope>
    <source>
        <strain evidence="1 2">JCM 19765</strain>
    </source>
</reference>
<organism evidence="1 2">
    <name type="scientific">Georgenia subflava</name>
    <dbReference type="NCBI Taxonomy" id="1622177"/>
    <lineage>
        <taxon>Bacteria</taxon>
        <taxon>Bacillati</taxon>
        <taxon>Actinomycetota</taxon>
        <taxon>Actinomycetes</taxon>
        <taxon>Micrococcales</taxon>
        <taxon>Bogoriellaceae</taxon>
        <taxon>Georgenia</taxon>
    </lineage>
</organism>
<sequence>MKLVELDLDTVRRTRVVVAGYTGRDEAQVRHHIEELARIGVAPPANVPEFYPMPDGALTFGTDVDVDGDRTSGEVEPVLVRLGGKLHLALGSDHTDRAREAAEGVAVSKACCPKPLARYALACDAAELDAVWDGIELSGLIDGDPYQEGVAAALRPLTQILAALDDRDGTAGEDLVLYGGTVPLIGGDFRYGDAWNFSLTVAEHRLTLDYRTRVRATEGATHG</sequence>
<proteinExistence type="predicted"/>
<name>A0A6N7EJN9_9MICO</name>
<dbReference type="AlphaFoldDB" id="A0A6N7EJN9"/>
<dbReference type="Pfam" id="PF11010">
    <property type="entry name" value="DUF2848"/>
    <property type="match status" value="1"/>
</dbReference>
<dbReference type="EMBL" id="WHPC01000001">
    <property type="protein sequence ID" value="MPV35504.1"/>
    <property type="molecule type" value="Genomic_DNA"/>
</dbReference>
<evidence type="ECO:0000313" key="2">
    <source>
        <dbReference type="Proteomes" id="UP000437709"/>
    </source>
</evidence>
<keyword evidence="2" id="KW-1185">Reference proteome</keyword>
<gene>
    <name evidence="1" type="ORF">GB881_00320</name>
</gene>
<accession>A0A6N7EJN9</accession>
<comment type="caution">
    <text evidence="1">The sequence shown here is derived from an EMBL/GenBank/DDBJ whole genome shotgun (WGS) entry which is preliminary data.</text>
</comment>